<feature type="binding site" evidence="11">
    <location>
        <position position="76"/>
    </location>
    <ligand>
        <name>Zn(2+)</name>
        <dbReference type="ChEBI" id="CHEBI:29105"/>
        <note>catalytic</note>
    </ligand>
</feature>
<evidence type="ECO:0000256" key="3">
    <source>
        <dbReference type="ARBA" id="ARBA00022525"/>
    </source>
</evidence>
<dbReference type="AlphaFoldDB" id="A0A8H3E9F4"/>
<evidence type="ECO:0000313" key="14">
    <source>
        <dbReference type="Proteomes" id="UP000663827"/>
    </source>
</evidence>
<accession>A0A8H3E9F4</accession>
<comment type="caution">
    <text evidence="13">The sequence shown here is derived from an EMBL/GenBank/DDBJ whole genome shotgun (WGS) entry which is preliminary data.</text>
</comment>
<comment type="similarity">
    <text evidence="2 12">Belongs to the peptidase M36 family.</text>
</comment>
<evidence type="ECO:0000256" key="4">
    <source>
        <dbReference type="ARBA" id="ARBA00022670"/>
    </source>
</evidence>
<protein>
    <recommendedName>
        <fullName evidence="12">Extracellular metalloproteinase</fullName>
        <ecNumber evidence="12">3.4.24.-</ecNumber>
    </recommendedName>
    <alternativeName>
        <fullName evidence="12">Fungalysin</fullName>
    </alternativeName>
</protein>
<feature type="binding site" evidence="11">
    <location>
        <position position="45"/>
    </location>
    <ligand>
        <name>Zn(2+)</name>
        <dbReference type="ChEBI" id="CHEBI:29105"/>
        <note>catalytic</note>
    </ligand>
</feature>
<dbReference type="GO" id="GO:0006508">
    <property type="term" value="P:proteolysis"/>
    <property type="evidence" value="ECO:0007669"/>
    <property type="project" value="UniProtKB-KW"/>
</dbReference>
<feature type="non-terminal residue" evidence="13">
    <location>
        <position position="1"/>
    </location>
</feature>
<dbReference type="Gene3D" id="1.10.390.10">
    <property type="entry name" value="Neutral Protease Domain 2"/>
    <property type="match status" value="1"/>
</dbReference>
<evidence type="ECO:0000256" key="11">
    <source>
        <dbReference type="PIRSR" id="PIRSR601842-2"/>
    </source>
</evidence>
<gene>
    <name evidence="13" type="ORF">RDB_LOCUS157678</name>
</gene>
<dbReference type="EC" id="3.4.24.-" evidence="12"/>
<dbReference type="Proteomes" id="UP000663827">
    <property type="component" value="Unassembled WGS sequence"/>
</dbReference>
<evidence type="ECO:0000256" key="10">
    <source>
        <dbReference type="PIRSR" id="PIRSR601842-1"/>
    </source>
</evidence>
<feature type="active site" evidence="10">
    <location>
        <position position="46"/>
    </location>
</feature>
<dbReference type="EMBL" id="CAJNJQ010004867">
    <property type="protein sequence ID" value="CAE7214461.1"/>
    <property type="molecule type" value="Genomic_DNA"/>
</dbReference>
<keyword evidence="4 12" id="KW-0645">Protease</keyword>
<dbReference type="Gene3D" id="3.10.170.10">
    <property type="match status" value="1"/>
</dbReference>
<dbReference type="InterPro" id="IPR001842">
    <property type="entry name" value="Peptidase_M36"/>
</dbReference>
<name>A0A8H3E9F4_9AGAM</name>
<organism evidence="13 14">
    <name type="scientific">Rhizoctonia solani</name>
    <dbReference type="NCBI Taxonomy" id="456999"/>
    <lineage>
        <taxon>Eukaryota</taxon>
        <taxon>Fungi</taxon>
        <taxon>Dikarya</taxon>
        <taxon>Basidiomycota</taxon>
        <taxon>Agaricomycotina</taxon>
        <taxon>Agaricomycetes</taxon>
        <taxon>Cantharellales</taxon>
        <taxon>Ceratobasidiaceae</taxon>
        <taxon>Rhizoctonia</taxon>
    </lineage>
</organism>
<comment type="cofactor">
    <cofactor evidence="11">
        <name>Zn(2+)</name>
        <dbReference type="ChEBI" id="CHEBI:29105"/>
    </cofactor>
    <text evidence="11">Binds 1 zinc ion per subunit.</text>
</comment>
<evidence type="ECO:0000256" key="6">
    <source>
        <dbReference type="ARBA" id="ARBA00022801"/>
    </source>
</evidence>
<proteinExistence type="inferred from homology"/>
<evidence type="ECO:0000313" key="13">
    <source>
        <dbReference type="EMBL" id="CAE7214461.1"/>
    </source>
</evidence>
<dbReference type="PANTHER" id="PTHR33478">
    <property type="entry name" value="EXTRACELLULAR METALLOPROTEINASE MEP"/>
    <property type="match status" value="1"/>
</dbReference>
<dbReference type="GO" id="GO:0004222">
    <property type="term" value="F:metalloendopeptidase activity"/>
    <property type="evidence" value="ECO:0007669"/>
    <property type="project" value="InterPro"/>
</dbReference>
<keyword evidence="8 12" id="KW-0482">Metalloprotease</keyword>
<keyword evidence="3 12" id="KW-0964">Secreted</keyword>
<evidence type="ECO:0000256" key="12">
    <source>
        <dbReference type="RuleBase" id="RU364017"/>
    </source>
</evidence>
<feature type="binding site" evidence="11">
    <location>
        <position position="49"/>
    </location>
    <ligand>
        <name>Zn(2+)</name>
        <dbReference type="ChEBI" id="CHEBI:29105"/>
        <note>catalytic</note>
    </ligand>
</feature>
<dbReference type="Pfam" id="PF02128">
    <property type="entry name" value="Peptidase_M36"/>
    <property type="match status" value="1"/>
</dbReference>
<evidence type="ECO:0000256" key="5">
    <source>
        <dbReference type="ARBA" id="ARBA00022723"/>
    </source>
</evidence>
<keyword evidence="5 11" id="KW-0479">Metal-binding</keyword>
<sequence length="246" mass="26750">QVGGVFNGAFFTNTVDGKKPSCRIHIWTYSTPFQDAGLDAGIVIHELSHGLSSRLTGGPGRLECLEMGVYGRGLGEGWSDFIATLVRSTSTYRDYPIGAWAKNDKNGMRGVPYSKVTLFIVYGDVRDATYIGPYDIGVVWAEILYVVSNKLIDKHGFSDSLFPSSMSDFYQSITRDDGSVGRFPKHGNTLMLQLVVTGMKTQCCGPSFLTARNAIIKADEALTGGANKCSLWNAFASRGLVCSIFI</sequence>
<dbReference type="PANTHER" id="PTHR33478:SF1">
    <property type="entry name" value="EXTRACELLULAR METALLOPROTEINASE MEP"/>
    <property type="match status" value="1"/>
</dbReference>
<dbReference type="GO" id="GO:0008270">
    <property type="term" value="F:zinc ion binding"/>
    <property type="evidence" value="ECO:0007669"/>
    <property type="project" value="InterPro"/>
</dbReference>
<comment type="subcellular location">
    <subcellularLocation>
        <location evidence="1 12">Secreted</location>
    </subcellularLocation>
</comment>
<dbReference type="InterPro" id="IPR050371">
    <property type="entry name" value="Fungal_virulence_M36"/>
</dbReference>
<dbReference type="PRINTS" id="PR00999">
    <property type="entry name" value="FUNGALYSIN"/>
</dbReference>
<dbReference type="SUPFAM" id="SSF55486">
    <property type="entry name" value="Metalloproteases ('zincins'), catalytic domain"/>
    <property type="match status" value="1"/>
</dbReference>
<keyword evidence="7 11" id="KW-0862">Zinc</keyword>
<evidence type="ECO:0000256" key="7">
    <source>
        <dbReference type="ARBA" id="ARBA00022833"/>
    </source>
</evidence>
<dbReference type="GO" id="GO:0005615">
    <property type="term" value="C:extracellular space"/>
    <property type="evidence" value="ECO:0007669"/>
    <property type="project" value="InterPro"/>
</dbReference>
<keyword evidence="9 12" id="KW-0865">Zymogen</keyword>
<keyword evidence="6 12" id="KW-0378">Hydrolase</keyword>
<evidence type="ECO:0000256" key="2">
    <source>
        <dbReference type="ARBA" id="ARBA00006006"/>
    </source>
</evidence>
<reference evidence="13" key="1">
    <citation type="submission" date="2021-01" db="EMBL/GenBank/DDBJ databases">
        <authorList>
            <person name="Kaushik A."/>
        </authorList>
    </citation>
    <scope>NUCLEOTIDE SEQUENCE</scope>
    <source>
        <strain evidence="13">AG5</strain>
    </source>
</reference>
<evidence type="ECO:0000256" key="9">
    <source>
        <dbReference type="ARBA" id="ARBA00023145"/>
    </source>
</evidence>
<evidence type="ECO:0000256" key="1">
    <source>
        <dbReference type="ARBA" id="ARBA00004613"/>
    </source>
</evidence>
<evidence type="ECO:0000256" key="8">
    <source>
        <dbReference type="ARBA" id="ARBA00023049"/>
    </source>
</evidence>
<dbReference type="InterPro" id="IPR027268">
    <property type="entry name" value="Peptidase_M4/M1_CTD_sf"/>
</dbReference>